<name>A0A6G1KIH2_9PLEO</name>
<dbReference type="Proteomes" id="UP000799428">
    <property type="component" value="Unassembled WGS sequence"/>
</dbReference>
<dbReference type="Pfam" id="PF07962">
    <property type="entry name" value="Swi3"/>
    <property type="match status" value="1"/>
</dbReference>
<evidence type="ECO:0000256" key="1">
    <source>
        <dbReference type="SAM" id="MobiDB-lite"/>
    </source>
</evidence>
<feature type="compositionally biased region" description="Basic and acidic residues" evidence="1">
    <location>
        <begin position="65"/>
        <end position="102"/>
    </location>
</feature>
<dbReference type="GO" id="GO:0005634">
    <property type="term" value="C:nucleus"/>
    <property type="evidence" value="ECO:0007669"/>
    <property type="project" value="InterPro"/>
</dbReference>
<accession>A0A6G1KIH2</accession>
<keyword evidence="4" id="KW-1185">Reference proteome</keyword>
<reference evidence="3" key="1">
    <citation type="journal article" date="2020" name="Stud. Mycol.">
        <title>101 Dothideomycetes genomes: a test case for predicting lifestyles and emergence of pathogens.</title>
        <authorList>
            <person name="Haridas S."/>
            <person name="Albert R."/>
            <person name="Binder M."/>
            <person name="Bloem J."/>
            <person name="Labutti K."/>
            <person name="Salamov A."/>
            <person name="Andreopoulos B."/>
            <person name="Baker S."/>
            <person name="Barry K."/>
            <person name="Bills G."/>
            <person name="Bluhm B."/>
            <person name="Cannon C."/>
            <person name="Castanera R."/>
            <person name="Culley D."/>
            <person name="Daum C."/>
            <person name="Ezra D."/>
            <person name="Gonzalez J."/>
            <person name="Henrissat B."/>
            <person name="Kuo A."/>
            <person name="Liang C."/>
            <person name="Lipzen A."/>
            <person name="Lutzoni F."/>
            <person name="Magnuson J."/>
            <person name="Mondo S."/>
            <person name="Nolan M."/>
            <person name="Ohm R."/>
            <person name="Pangilinan J."/>
            <person name="Park H.-J."/>
            <person name="Ramirez L."/>
            <person name="Alfaro M."/>
            <person name="Sun H."/>
            <person name="Tritt A."/>
            <person name="Yoshinaga Y."/>
            <person name="Zwiers L.-H."/>
            <person name="Turgeon B."/>
            <person name="Goodwin S."/>
            <person name="Spatafora J."/>
            <person name="Crous P."/>
            <person name="Grigoriev I."/>
        </authorList>
    </citation>
    <scope>NUCLEOTIDE SEQUENCE</scope>
    <source>
        <strain evidence="3">CBS 279.74</strain>
    </source>
</reference>
<dbReference type="AlphaFoldDB" id="A0A6G1KIH2"/>
<feature type="region of interest" description="Disordered" evidence="1">
    <location>
        <begin position="65"/>
        <end position="139"/>
    </location>
</feature>
<proteinExistence type="predicted"/>
<gene>
    <name evidence="3" type="ORF">K504DRAFT_464704</name>
</gene>
<evidence type="ECO:0000313" key="3">
    <source>
        <dbReference type="EMBL" id="KAF2712634.1"/>
    </source>
</evidence>
<dbReference type="EMBL" id="MU005766">
    <property type="protein sequence ID" value="KAF2712634.1"/>
    <property type="molecule type" value="Genomic_DNA"/>
</dbReference>
<dbReference type="GO" id="GO:0031297">
    <property type="term" value="P:replication fork processing"/>
    <property type="evidence" value="ECO:0007669"/>
    <property type="project" value="InterPro"/>
</dbReference>
<organism evidence="3 4">
    <name type="scientific">Pleomassaria siparia CBS 279.74</name>
    <dbReference type="NCBI Taxonomy" id="1314801"/>
    <lineage>
        <taxon>Eukaryota</taxon>
        <taxon>Fungi</taxon>
        <taxon>Dikarya</taxon>
        <taxon>Ascomycota</taxon>
        <taxon>Pezizomycotina</taxon>
        <taxon>Dothideomycetes</taxon>
        <taxon>Pleosporomycetidae</taxon>
        <taxon>Pleosporales</taxon>
        <taxon>Pleomassariaceae</taxon>
        <taxon>Pleomassaria</taxon>
    </lineage>
</organism>
<evidence type="ECO:0000313" key="4">
    <source>
        <dbReference type="Proteomes" id="UP000799428"/>
    </source>
</evidence>
<evidence type="ECO:0000259" key="2">
    <source>
        <dbReference type="Pfam" id="PF07962"/>
    </source>
</evidence>
<dbReference type="OrthoDB" id="437078at2759"/>
<sequence>MYQLWLDDLYPRAKFADGLAMIEKLGHSKSIQLHRKAWIAEGKPGHATGSDAEEDVVAMPDEAMDRDTDHMEGVVEGDTAREPGLQDKRPQEPETRTLRPADDDPDEDELDALLAEVDLQNISVAPRPPLTAPEEDSFDDDMEAMAEMEGMW</sequence>
<dbReference type="InterPro" id="IPR012923">
    <property type="entry name" value="Csm3"/>
</dbReference>
<feature type="domain" description="Chromosome segregation in meiosis protein 3" evidence="2">
    <location>
        <begin position="1"/>
        <end position="42"/>
    </location>
</feature>
<dbReference type="GO" id="GO:0006974">
    <property type="term" value="P:DNA damage response"/>
    <property type="evidence" value="ECO:0007669"/>
    <property type="project" value="InterPro"/>
</dbReference>
<protein>
    <recommendedName>
        <fullName evidence="2">Chromosome segregation in meiosis protein 3 domain-containing protein</fullName>
    </recommendedName>
</protein>